<name>A0A1L7T8Z8_FUSMA</name>
<dbReference type="GeneID" id="65088668"/>
<dbReference type="EMBL" id="FCQH01000004">
    <property type="protein sequence ID" value="CVK91266.1"/>
    <property type="molecule type" value="Genomic_DNA"/>
</dbReference>
<evidence type="ECO:0000313" key="2">
    <source>
        <dbReference type="EMBL" id="CVK91266.1"/>
    </source>
</evidence>
<feature type="region of interest" description="Disordered" evidence="1">
    <location>
        <begin position="1"/>
        <end position="34"/>
    </location>
</feature>
<protein>
    <submittedName>
        <fullName evidence="2">Uncharacterized protein</fullName>
    </submittedName>
</protein>
<keyword evidence="3" id="KW-1185">Reference proteome</keyword>
<proteinExistence type="predicted"/>
<dbReference type="AlphaFoldDB" id="A0A1L7T8Z8"/>
<dbReference type="Proteomes" id="UP000184255">
    <property type="component" value="Unassembled WGS sequence"/>
</dbReference>
<reference evidence="3" key="1">
    <citation type="journal article" date="2016" name="Genome Biol. Evol.">
        <title>Comparative 'omics' of the Fusarium fujikuroi species complex highlights differences in genetic potential and metabolite synthesis.</title>
        <authorList>
            <person name="Niehaus E.-M."/>
            <person name="Muensterkoetter M."/>
            <person name="Proctor R.H."/>
            <person name="Brown D.W."/>
            <person name="Sharon A."/>
            <person name="Idan Y."/>
            <person name="Oren-Young L."/>
            <person name="Sieber C.M."/>
            <person name="Novak O."/>
            <person name="Pencik A."/>
            <person name="Tarkowska D."/>
            <person name="Hromadova K."/>
            <person name="Freeman S."/>
            <person name="Maymon M."/>
            <person name="Elazar M."/>
            <person name="Youssef S.A."/>
            <person name="El-Shabrawy E.S.M."/>
            <person name="Shalaby A.B.A."/>
            <person name="Houterman P."/>
            <person name="Brock N.L."/>
            <person name="Burkhardt I."/>
            <person name="Tsavkelova E.A."/>
            <person name="Dickschat J.S."/>
            <person name="Galuszka P."/>
            <person name="Gueldener U."/>
            <person name="Tudzynski B."/>
        </authorList>
    </citation>
    <scope>NUCLEOTIDE SEQUENCE [LARGE SCALE GENOMIC DNA]</scope>
    <source>
        <strain evidence="3">MRC7560</strain>
    </source>
</reference>
<organism evidence="2 3">
    <name type="scientific">Fusarium mangiferae</name>
    <name type="common">Mango malformation disease fungus</name>
    <dbReference type="NCBI Taxonomy" id="192010"/>
    <lineage>
        <taxon>Eukaryota</taxon>
        <taxon>Fungi</taxon>
        <taxon>Dikarya</taxon>
        <taxon>Ascomycota</taxon>
        <taxon>Pezizomycotina</taxon>
        <taxon>Sordariomycetes</taxon>
        <taxon>Hypocreomycetidae</taxon>
        <taxon>Hypocreales</taxon>
        <taxon>Nectriaceae</taxon>
        <taxon>Fusarium</taxon>
        <taxon>Fusarium fujikuroi species complex</taxon>
    </lineage>
</organism>
<comment type="caution">
    <text evidence="2">The sequence shown here is derived from an EMBL/GenBank/DDBJ whole genome shotgun (WGS) entry which is preliminary data.</text>
</comment>
<sequence>MVEQAPTQLTIPVRPTTSTQTTTPTPGPISNFPVADPPTNWSNYSKEKKVQWLNVHGLKCDSTVNLGDCFRCGVKLYDTIVLVVRTILDIKAQVNANHPDSPLQEDLQVFIEALTEGVMELLYAVNQNVYSLVANGQFENEAQATTPVVIPEFPTLSDDNSRKPPESGKVFDTSFWWIFVDTLDLLIDKWPWLQVNRPGKEVTWAQLIQDTILTGQEFFTEYERLGSGSEPSDDEGSNI</sequence>
<evidence type="ECO:0000256" key="1">
    <source>
        <dbReference type="SAM" id="MobiDB-lite"/>
    </source>
</evidence>
<accession>A0A1L7T8Z8</accession>
<dbReference type="RefSeq" id="XP_041680932.1">
    <property type="nucleotide sequence ID" value="XM_041830250.1"/>
</dbReference>
<evidence type="ECO:0000313" key="3">
    <source>
        <dbReference type="Proteomes" id="UP000184255"/>
    </source>
</evidence>
<feature type="compositionally biased region" description="Low complexity" evidence="1">
    <location>
        <begin position="10"/>
        <end position="24"/>
    </location>
</feature>
<dbReference type="VEuPathDB" id="FungiDB:FMAN_09409"/>
<gene>
    <name evidence="2" type="ORF">FMAN_09409</name>
</gene>